<dbReference type="AlphaFoldDB" id="A0A1N6X063"/>
<reference evidence="1 2" key="1">
    <citation type="submission" date="2017-01" db="EMBL/GenBank/DDBJ databases">
        <authorList>
            <person name="Mah S.A."/>
            <person name="Swanson W.J."/>
            <person name="Moy G.W."/>
            <person name="Vacquier V.D."/>
        </authorList>
    </citation>
    <scope>NUCLEOTIDE SEQUENCE [LARGE SCALE GENOMIC DNA]</scope>
    <source>
        <strain evidence="1 2">DSM 7027</strain>
    </source>
</reference>
<gene>
    <name evidence="1" type="ORF">SAMN05421647_11250</name>
</gene>
<dbReference type="STRING" id="49186.SAMN05421647_11250"/>
<keyword evidence="2" id="KW-1185">Reference proteome</keyword>
<protein>
    <submittedName>
        <fullName evidence="1">Uncharacterized protein</fullName>
    </submittedName>
</protein>
<sequence>MGLFIVMTVIQMMVLKGMLDESFRASGFIINNNVQHGCW</sequence>
<evidence type="ECO:0000313" key="2">
    <source>
        <dbReference type="Proteomes" id="UP000186895"/>
    </source>
</evidence>
<evidence type="ECO:0000313" key="1">
    <source>
        <dbReference type="EMBL" id="SIQ95708.1"/>
    </source>
</evidence>
<accession>A0A1N6X063</accession>
<name>A0A1N6X063_9GAMM</name>
<organism evidence="1 2">
    <name type="scientific">Marinobacterium stanieri</name>
    <dbReference type="NCBI Taxonomy" id="49186"/>
    <lineage>
        <taxon>Bacteria</taxon>
        <taxon>Pseudomonadati</taxon>
        <taxon>Pseudomonadota</taxon>
        <taxon>Gammaproteobacteria</taxon>
        <taxon>Oceanospirillales</taxon>
        <taxon>Oceanospirillaceae</taxon>
        <taxon>Marinobacterium</taxon>
    </lineage>
</organism>
<proteinExistence type="predicted"/>
<dbReference type="Proteomes" id="UP000186895">
    <property type="component" value="Unassembled WGS sequence"/>
</dbReference>
<dbReference type="EMBL" id="FTMN01000012">
    <property type="protein sequence ID" value="SIQ95708.1"/>
    <property type="molecule type" value="Genomic_DNA"/>
</dbReference>